<dbReference type="Proteomes" id="UP000316406">
    <property type="component" value="Unassembled WGS sequence"/>
</dbReference>
<dbReference type="EMBL" id="VLTK01000001">
    <property type="protein sequence ID" value="TSI19605.1"/>
    <property type="molecule type" value="Genomic_DNA"/>
</dbReference>
<keyword evidence="2" id="KW-1185">Reference proteome</keyword>
<keyword evidence="1" id="KW-0808">Transferase</keyword>
<dbReference type="Pfam" id="PF13489">
    <property type="entry name" value="Methyltransf_23"/>
    <property type="match status" value="1"/>
</dbReference>
<gene>
    <name evidence="1" type="ORF">FO013_01200</name>
</gene>
<dbReference type="Gene3D" id="3.40.50.150">
    <property type="entry name" value="Vaccinia Virus protein VP39"/>
    <property type="match status" value="1"/>
</dbReference>
<keyword evidence="1" id="KW-0489">Methyltransferase</keyword>
<sequence length="282" mass="30827">MRTCSLLMERLMANVLTTRNCTADQCDLSDGIGTDLGTQQLTLLSALLDPTTRTVLRSLQPKENARYLEVGAGNGSIAEMMAAGFGGSVLAVDKDVTNLVASPGVDVVHHDVLNGVPIGPFDLIHARLVLAHLPARRRVFAQLVEQLAPGGWLVIADVGVAAELLVAPEESDRAIWRRYTHAAYQRFRPEVDCDYGWADRAEVEMFGAGLADVAAQHLVPLARGGGPWTSYHLNLSLQNEDGLLATGLRREDLDRYRTMLTDPEFRARFFSLTYTTGRKPTA</sequence>
<dbReference type="GO" id="GO:0032259">
    <property type="term" value="P:methylation"/>
    <property type="evidence" value="ECO:0007669"/>
    <property type="project" value="UniProtKB-KW"/>
</dbReference>
<proteinExistence type="predicted"/>
<dbReference type="CDD" id="cd02440">
    <property type="entry name" value="AdoMet_MTases"/>
    <property type="match status" value="1"/>
</dbReference>
<dbReference type="OrthoDB" id="9810247at2"/>
<organism evidence="1 2">
    <name type="scientific">Brevibacterium aurantiacum</name>
    <dbReference type="NCBI Taxonomy" id="273384"/>
    <lineage>
        <taxon>Bacteria</taxon>
        <taxon>Bacillati</taxon>
        <taxon>Actinomycetota</taxon>
        <taxon>Actinomycetes</taxon>
        <taxon>Micrococcales</taxon>
        <taxon>Brevibacteriaceae</taxon>
        <taxon>Brevibacterium</taxon>
    </lineage>
</organism>
<protein>
    <submittedName>
        <fullName evidence="1">Class I SAM-dependent methyltransferase</fullName>
    </submittedName>
</protein>
<dbReference type="PANTHER" id="PTHR43591">
    <property type="entry name" value="METHYLTRANSFERASE"/>
    <property type="match status" value="1"/>
</dbReference>
<accession>A0A556CQA5</accession>
<dbReference type="InterPro" id="IPR029063">
    <property type="entry name" value="SAM-dependent_MTases_sf"/>
</dbReference>
<dbReference type="GO" id="GO:0008168">
    <property type="term" value="F:methyltransferase activity"/>
    <property type="evidence" value="ECO:0007669"/>
    <property type="project" value="UniProtKB-KW"/>
</dbReference>
<name>A0A556CQA5_BREAU</name>
<reference evidence="1 2" key="1">
    <citation type="submission" date="2019-07" db="EMBL/GenBank/DDBJ databases">
        <title>Draft genome sequence of Brevibacterium aurantiacum XU54 isolated from Xinjiang China.</title>
        <authorList>
            <person name="Xu X."/>
        </authorList>
    </citation>
    <scope>NUCLEOTIDE SEQUENCE [LARGE SCALE GENOMIC DNA]</scope>
    <source>
        <strain evidence="1 2">XU54</strain>
    </source>
</reference>
<evidence type="ECO:0000313" key="1">
    <source>
        <dbReference type="EMBL" id="TSI19605.1"/>
    </source>
</evidence>
<dbReference type="AlphaFoldDB" id="A0A556CQA5"/>
<evidence type="ECO:0000313" key="2">
    <source>
        <dbReference type="Proteomes" id="UP000316406"/>
    </source>
</evidence>
<dbReference type="SUPFAM" id="SSF53335">
    <property type="entry name" value="S-adenosyl-L-methionine-dependent methyltransferases"/>
    <property type="match status" value="1"/>
</dbReference>
<comment type="caution">
    <text evidence="1">The sequence shown here is derived from an EMBL/GenBank/DDBJ whole genome shotgun (WGS) entry which is preliminary data.</text>
</comment>